<evidence type="ECO:0000313" key="3">
    <source>
        <dbReference type="Proteomes" id="UP000594638"/>
    </source>
</evidence>
<protein>
    <submittedName>
        <fullName evidence="2">Uncharacterized protein</fullName>
    </submittedName>
</protein>
<accession>A0A8S0VNA8</accession>
<name>A0A8S0VNA8_OLEEU</name>
<gene>
    <name evidence="2" type="ORF">OLEA9_A066852</name>
</gene>
<proteinExistence type="predicted"/>
<dbReference type="Proteomes" id="UP000594638">
    <property type="component" value="Unassembled WGS sequence"/>
</dbReference>
<feature type="region of interest" description="Disordered" evidence="1">
    <location>
        <begin position="1"/>
        <end position="30"/>
    </location>
</feature>
<keyword evidence="3" id="KW-1185">Reference proteome</keyword>
<reference evidence="2 3" key="1">
    <citation type="submission" date="2019-12" db="EMBL/GenBank/DDBJ databases">
        <authorList>
            <person name="Alioto T."/>
            <person name="Alioto T."/>
            <person name="Gomez Garrido J."/>
        </authorList>
    </citation>
    <scope>NUCLEOTIDE SEQUENCE [LARGE SCALE GENOMIC DNA]</scope>
</reference>
<organism evidence="2 3">
    <name type="scientific">Olea europaea subsp. europaea</name>
    <dbReference type="NCBI Taxonomy" id="158383"/>
    <lineage>
        <taxon>Eukaryota</taxon>
        <taxon>Viridiplantae</taxon>
        <taxon>Streptophyta</taxon>
        <taxon>Embryophyta</taxon>
        <taxon>Tracheophyta</taxon>
        <taxon>Spermatophyta</taxon>
        <taxon>Magnoliopsida</taxon>
        <taxon>eudicotyledons</taxon>
        <taxon>Gunneridae</taxon>
        <taxon>Pentapetalae</taxon>
        <taxon>asterids</taxon>
        <taxon>lamiids</taxon>
        <taxon>Lamiales</taxon>
        <taxon>Oleaceae</taxon>
        <taxon>Oleeae</taxon>
        <taxon>Olea</taxon>
    </lineage>
</organism>
<comment type="caution">
    <text evidence="2">The sequence shown here is derived from an EMBL/GenBank/DDBJ whole genome shotgun (WGS) entry which is preliminary data.</text>
</comment>
<feature type="compositionally biased region" description="Basic residues" evidence="1">
    <location>
        <begin position="9"/>
        <end position="23"/>
    </location>
</feature>
<dbReference type="AlphaFoldDB" id="A0A8S0VNA8"/>
<evidence type="ECO:0000313" key="2">
    <source>
        <dbReference type="EMBL" id="CAA3032070.1"/>
    </source>
</evidence>
<evidence type="ECO:0000256" key="1">
    <source>
        <dbReference type="SAM" id="MobiDB-lite"/>
    </source>
</evidence>
<dbReference type="EMBL" id="CACTIH010009521">
    <property type="protein sequence ID" value="CAA3032070.1"/>
    <property type="molecule type" value="Genomic_DNA"/>
</dbReference>
<sequence length="129" mass="15034">MSTSQFVKGPRKKEQRKIIHGRKDHASKDSSWKISVCETKEDTLVTTTSNQKRDFKSWELEYAELNEFDKVMTSSLKSINLHPKLQASMVTQRGFKYDESFDFDEVTMASPKPMNVRPKKLLFSKLIKE</sequence>
<dbReference type="Gramene" id="OE9A066852T1">
    <property type="protein sequence ID" value="OE9A066852C1"/>
    <property type="gene ID" value="OE9A066852"/>
</dbReference>